<protein>
    <submittedName>
        <fullName evidence="1">Uncharacterized protein</fullName>
    </submittedName>
</protein>
<evidence type="ECO:0000313" key="2">
    <source>
        <dbReference type="Proteomes" id="UP000078559"/>
    </source>
</evidence>
<gene>
    <name evidence="1" type="ORF">VM1G_11463</name>
</gene>
<reference evidence="1" key="1">
    <citation type="submission" date="2014-12" db="EMBL/GenBank/DDBJ databases">
        <title>Genome Sequence of Valsa Canker Pathogens Uncovers a Specific Adaption of Colonization on Woody Bark.</title>
        <authorList>
            <person name="Yin Z."/>
            <person name="Liu H."/>
            <person name="Gao X."/>
            <person name="Li Z."/>
            <person name="Song N."/>
            <person name="Ke X."/>
            <person name="Dai Q."/>
            <person name="Wu Y."/>
            <person name="Sun Y."/>
            <person name="Xu J.-R."/>
            <person name="Kang Z.K."/>
            <person name="Wang L."/>
            <person name="Huang L."/>
        </authorList>
    </citation>
    <scope>NUCLEOTIDE SEQUENCE [LARGE SCALE GENOMIC DNA]</scope>
    <source>
        <strain evidence="1">03-8</strain>
    </source>
</reference>
<name>A0A194VT16_CYTMA</name>
<dbReference type="Proteomes" id="UP000078559">
    <property type="component" value="Chromosome 3"/>
</dbReference>
<evidence type="ECO:0000313" key="1">
    <source>
        <dbReference type="EMBL" id="KUI67147.1"/>
    </source>
</evidence>
<proteinExistence type="predicted"/>
<sequence>MVGLQSTPPTKEVACCVVSWLITTTNVLLSDVETRENKAGQQRLQLPADLMAGEGKKLGEPLSWIQRQ</sequence>
<keyword evidence="2" id="KW-1185">Reference proteome</keyword>
<organism evidence="1 2">
    <name type="scientific">Cytospora mali</name>
    <name type="common">Apple Valsa canker fungus</name>
    <name type="synonym">Valsa mali</name>
    <dbReference type="NCBI Taxonomy" id="578113"/>
    <lineage>
        <taxon>Eukaryota</taxon>
        <taxon>Fungi</taxon>
        <taxon>Dikarya</taxon>
        <taxon>Ascomycota</taxon>
        <taxon>Pezizomycotina</taxon>
        <taxon>Sordariomycetes</taxon>
        <taxon>Sordariomycetidae</taxon>
        <taxon>Diaporthales</taxon>
        <taxon>Cytosporaceae</taxon>
        <taxon>Cytospora</taxon>
    </lineage>
</organism>
<accession>A0A194VT16</accession>
<dbReference type="EMBL" id="CM003100">
    <property type="protein sequence ID" value="KUI67147.1"/>
    <property type="molecule type" value="Genomic_DNA"/>
</dbReference>
<dbReference type="AlphaFoldDB" id="A0A194VT16"/>